<keyword evidence="3" id="KW-1185">Reference proteome</keyword>
<dbReference type="EMBL" id="KN847321">
    <property type="protein sequence ID" value="KIW53012.1"/>
    <property type="molecule type" value="Genomic_DNA"/>
</dbReference>
<feature type="region of interest" description="Disordered" evidence="1">
    <location>
        <begin position="43"/>
        <end position="123"/>
    </location>
</feature>
<evidence type="ECO:0000313" key="2">
    <source>
        <dbReference type="EMBL" id="KIW53012.1"/>
    </source>
</evidence>
<reference evidence="2 3" key="1">
    <citation type="submission" date="2015-01" db="EMBL/GenBank/DDBJ databases">
        <title>The Genome Sequence of Exophiala xenobiotica CBS118157.</title>
        <authorList>
            <consortium name="The Broad Institute Genomics Platform"/>
            <person name="Cuomo C."/>
            <person name="de Hoog S."/>
            <person name="Gorbushina A."/>
            <person name="Stielow B."/>
            <person name="Teixiera M."/>
            <person name="Abouelleil A."/>
            <person name="Chapman S.B."/>
            <person name="Priest M."/>
            <person name="Young S.K."/>
            <person name="Wortman J."/>
            <person name="Nusbaum C."/>
            <person name="Birren B."/>
        </authorList>
    </citation>
    <scope>NUCLEOTIDE SEQUENCE [LARGE SCALE GENOMIC DNA]</scope>
    <source>
        <strain evidence="2 3">CBS 118157</strain>
    </source>
</reference>
<dbReference type="OrthoDB" id="4120592at2759"/>
<dbReference type="HOGENOM" id="CLU_663986_0_0_1"/>
<feature type="region of interest" description="Disordered" evidence="1">
    <location>
        <begin position="155"/>
        <end position="182"/>
    </location>
</feature>
<dbReference type="RefSeq" id="XP_013313596.1">
    <property type="nucleotide sequence ID" value="XM_013458142.1"/>
</dbReference>
<accession>A0A0D2CSP8</accession>
<organism evidence="2 3">
    <name type="scientific">Exophiala xenobiotica</name>
    <dbReference type="NCBI Taxonomy" id="348802"/>
    <lineage>
        <taxon>Eukaryota</taxon>
        <taxon>Fungi</taxon>
        <taxon>Dikarya</taxon>
        <taxon>Ascomycota</taxon>
        <taxon>Pezizomycotina</taxon>
        <taxon>Eurotiomycetes</taxon>
        <taxon>Chaetothyriomycetidae</taxon>
        <taxon>Chaetothyriales</taxon>
        <taxon>Herpotrichiellaceae</taxon>
        <taxon>Exophiala</taxon>
    </lineage>
</organism>
<sequence>MSFTTTSSSSCSPAPRWCWATEGLYSDTSSDMLNYVAGDFHRSPSRSTNSIFGPSPSSPTPPSPPSRRLPTLRTPIVRHAGPWLRAAESPRRRRQPRIRPSPRPGPAPFHYRRAPSAESPCRMPSVSPLPLIGSPSPTPKVKAFSKAGPFVHPLYYGPRFQPKPRSPRRAFETPTPPRPKAFSMAGPFVHPFYVGPRFHPKPRSPRRAFATPSPPRLKAFSKASSFVPCLPTASPGVRRVRVIGPKLRRSGSDTDALTTTVFSGSQTGDFDSDEAFLEDTSDIESPIRDSPIVPVISYRTQPSTALISSSGGFFARCGEILDSVVHKVVTWVRSWF</sequence>
<dbReference type="Proteomes" id="UP000054342">
    <property type="component" value="Unassembled WGS sequence"/>
</dbReference>
<dbReference type="STRING" id="348802.A0A0D2CSP8"/>
<feature type="compositionally biased region" description="Pro residues" evidence="1">
    <location>
        <begin position="56"/>
        <end position="67"/>
    </location>
</feature>
<evidence type="ECO:0000256" key="1">
    <source>
        <dbReference type="SAM" id="MobiDB-lite"/>
    </source>
</evidence>
<proteinExistence type="predicted"/>
<evidence type="ECO:0000313" key="3">
    <source>
        <dbReference type="Proteomes" id="UP000054342"/>
    </source>
</evidence>
<gene>
    <name evidence="2" type="ORF">PV05_08617</name>
</gene>
<dbReference type="AlphaFoldDB" id="A0A0D2CSP8"/>
<protein>
    <submittedName>
        <fullName evidence="2">Uncharacterized protein</fullName>
    </submittedName>
</protein>
<name>A0A0D2CSP8_9EURO</name>
<dbReference type="GeneID" id="25330525"/>